<feature type="region of interest" description="Disordered" evidence="8">
    <location>
        <begin position="614"/>
        <end position="693"/>
    </location>
</feature>
<dbReference type="Gene3D" id="3.40.50.11530">
    <property type="match status" value="1"/>
</dbReference>
<evidence type="ECO:0000256" key="9">
    <source>
        <dbReference type="SAM" id="Phobius"/>
    </source>
</evidence>
<keyword evidence="7" id="KW-0325">Glycoprotein</keyword>
<evidence type="ECO:0000313" key="12">
    <source>
        <dbReference type="EMBL" id="CAH1783308.1"/>
    </source>
</evidence>
<dbReference type="GO" id="GO:0030368">
    <property type="term" value="F:interleukin-17 receptor activity"/>
    <property type="evidence" value="ECO:0007669"/>
    <property type="project" value="InterPro"/>
</dbReference>
<gene>
    <name evidence="12" type="ORF">OFUS_LOCUS9655</name>
</gene>
<feature type="compositionally biased region" description="Basic and acidic residues" evidence="8">
    <location>
        <begin position="667"/>
        <end position="693"/>
    </location>
</feature>
<feature type="compositionally biased region" description="Basic and acidic residues" evidence="8">
    <location>
        <begin position="292"/>
        <end position="302"/>
    </location>
</feature>
<dbReference type="AlphaFoldDB" id="A0A8S4NQY8"/>
<name>A0A8S4NQY8_OWEFU</name>
<feature type="chain" id="PRO_5035774671" description="SEFIR domain-containing protein" evidence="10">
    <location>
        <begin position="20"/>
        <end position="846"/>
    </location>
</feature>
<feature type="signal peptide" evidence="10">
    <location>
        <begin position="1"/>
        <end position="19"/>
    </location>
</feature>
<dbReference type="Pfam" id="PF08357">
    <property type="entry name" value="SEFIR"/>
    <property type="match status" value="1"/>
</dbReference>
<feature type="transmembrane region" description="Helical" evidence="9">
    <location>
        <begin position="347"/>
        <end position="369"/>
    </location>
</feature>
<evidence type="ECO:0000256" key="6">
    <source>
        <dbReference type="ARBA" id="ARBA00023170"/>
    </source>
</evidence>
<feature type="compositionally biased region" description="Polar residues" evidence="8">
    <location>
        <begin position="711"/>
        <end position="727"/>
    </location>
</feature>
<dbReference type="GO" id="GO:0016020">
    <property type="term" value="C:membrane"/>
    <property type="evidence" value="ECO:0007669"/>
    <property type="project" value="UniProtKB-SubCell"/>
</dbReference>
<dbReference type="OrthoDB" id="9325096at2759"/>
<evidence type="ECO:0000313" key="13">
    <source>
        <dbReference type="Proteomes" id="UP000749559"/>
    </source>
</evidence>
<protein>
    <recommendedName>
        <fullName evidence="11">SEFIR domain-containing protein</fullName>
    </recommendedName>
</protein>
<feature type="region of interest" description="Disordered" evidence="8">
    <location>
        <begin position="710"/>
        <end position="738"/>
    </location>
</feature>
<evidence type="ECO:0000256" key="5">
    <source>
        <dbReference type="ARBA" id="ARBA00023136"/>
    </source>
</evidence>
<organism evidence="12 13">
    <name type="scientific">Owenia fusiformis</name>
    <name type="common">Polychaete worm</name>
    <dbReference type="NCBI Taxonomy" id="6347"/>
    <lineage>
        <taxon>Eukaryota</taxon>
        <taxon>Metazoa</taxon>
        <taxon>Spiralia</taxon>
        <taxon>Lophotrochozoa</taxon>
        <taxon>Annelida</taxon>
        <taxon>Polychaeta</taxon>
        <taxon>Sedentaria</taxon>
        <taxon>Canalipalpata</taxon>
        <taxon>Sabellida</taxon>
        <taxon>Oweniida</taxon>
        <taxon>Oweniidae</taxon>
        <taxon>Owenia</taxon>
    </lineage>
</organism>
<evidence type="ECO:0000256" key="10">
    <source>
        <dbReference type="SAM" id="SignalP"/>
    </source>
</evidence>
<comment type="subcellular location">
    <subcellularLocation>
        <location evidence="1">Membrane</location>
        <topology evidence="1">Single-pass type I membrane protein</topology>
    </subcellularLocation>
</comment>
<keyword evidence="5 9" id="KW-0472">Membrane</keyword>
<dbReference type="PROSITE" id="PS51257">
    <property type="entry name" value="PROKAR_LIPOPROTEIN"/>
    <property type="match status" value="1"/>
</dbReference>
<evidence type="ECO:0000256" key="7">
    <source>
        <dbReference type="ARBA" id="ARBA00023180"/>
    </source>
</evidence>
<feature type="region of interest" description="Disordered" evidence="8">
    <location>
        <begin position="772"/>
        <end position="797"/>
    </location>
</feature>
<feature type="domain" description="SEFIR" evidence="11">
    <location>
        <begin position="403"/>
        <end position="553"/>
    </location>
</feature>
<evidence type="ECO:0000256" key="2">
    <source>
        <dbReference type="ARBA" id="ARBA00022692"/>
    </source>
</evidence>
<dbReference type="InterPro" id="IPR013568">
    <property type="entry name" value="SEFIR_dom"/>
</dbReference>
<evidence type="ECO:0000256" key="8">
    <source>
        <dbReference type="SAM" id="MobiDB-lite"/>
    </source>
</evidence>
<dbReference type="PANTHER" id="PTHR15583">
    <property type="entry name" value="INTERLEUKIN-17 RECEPTOR"/>
    <property type="match status" value="1"/>
</dbReference>
<evidence type="ECO:0000256" key="3">
    <source>
        <dbReference type="ARBA" id="ARBA00022729"/>
    </source>
</evidence>
<dbReference type="InterPro" id="IPR039465">
    <property type="entry name" value="IL-17_rcpt-like"/>
</dbReference>
<accession>A0A8S4NQY8</accession>
<feature type="compositionally biased region" description="Low complexity" evidence="8">
    <location>
        <begin position="309"/>
        <end position="324"/>
    </location>
</feature>
<keyword evidence="6" id="KW-0675">Receptor</keyword>
<dbReference type="Proteomes" id="UP000749559">
    <property type="component" value="Unassembled WGS sequence"/>
</dbReference>
<evidence type="ECO:0000256" key="4">
    <source>
        <dbReference type="ARBA" id="ARBA00022989"/>
    </source>
</evidence>
<evidence type="ECO:0000259" key="11">
    <source>
        <dbReference type="PROSITE" id="PS51534"/>
    </source>
</evidence>
<comment type="caution">
    <text evidence="12">The sequence shown here is derived from an EMBL/GenBank/DDBJ whole genome shotgun (WGS) entry which is preliminary data.</text>
</comment>
<keyword evidence="2 9" id="KW-0812">Transmembrane</keyword>
<dbReference type="PANTHER" id="PTHR15583:SF7">
    <property type="entry name" value="INTERLEUKIN CYTOKINE RECEPTOR-RELATED PROTEIN 2"/>
    <property type="match status" value="1"/>
</dbReference>
<keyword evidence="4 9" id="KW-1133">Transmembrane helix</keyword>
<evidence type="ECO:0000256" key="1">
    <source>
        <dbReference type="ARBA" id="ARBA00004479"/>
    </source>
</evidence>
<sequence length="846" mass="93676">MAALLGKSFTVFIIPLVLSCLSPVILQYVPPCETGQCQVTGAAPNITCTSRQGRECSNTQWPSVGQTQEVLPSLEGVTLEDRLNNSTNTTYKSLKLTWSIPSSALTSTKGFYVEWAQGQSKMFNCATLDFRDSQLVNNMQFSYSCFPRVLPGECFIVKVTSMPLRFTATYNITLPDDLNSIDSKEPKLWSTITAITADLYNAQVTVAFSGVPHASFTFRHYQVMLQHESHPHAAMVNKDAASTYHTFLNLDIGIYSAKIKLVGASCGLDCPEIQTGQINLEKSIHLNDGVTDSDHGVTKDNGGDVTTESTTLPSTGGKTTPTTTDGAGKPIVEPSPEQEEYEKQKKIVGGTVGGVVGAAILVGVAVYLYKRNHRPPEDFQMRRFSEGRDSNSSLTMEQAFKAQATVLILYSYDCIEHEKVVCAFANYLKAVGGCEVHLDIWAQNEVQEQGFYWLTDKIDKVDFVIMVCSTGARYKCSRNRKSQKIKQEQPFPDMFASAVEHVAEKMRLIRNEGDSLEQFIVVYFEYSTESDIPHKLELANRYKMVGDIFTLYCHLHGVKVESAKSIPNNTGILKENYHQTQTGQELKFAIEDAAVYFKNNPDWLGEKLESLQNDPIETSSTSETSDKNNVNSGVQNGKNEDVVPSLDDDINPLEKSSRERHLHRSHKDSERLSRERTPVLSRERTPDSIKETDSWGSTVSLVKINIDELPNSPSMLRSPGGSSQGTMSPKGGAKDEGIVNPLFNIQDEDLDDQQLQRDLDFIQNNKPFQVTSQSNPSWLVAQPSHDTPQRGFSDPWLGPSCTLPPLIPTLPRPVDQGDVSLDLLPLNFLQGGTPDSKSGLPLHVSM</sequence>
<keyword evidence="13" id="KW-1185">Reference proteome</keyword>
<proteinExistence type="predicted"/>
<keyword evidence="3 10" id="KW-0732">Signal</keyword>
<dbReference type="PROSITE" id="PS51534">
    <property type="entry name" value="SEFIR"/>
    <property type="match status" value="1"/>
</dbReference>
<feature type="compositionally biased region" description="Polar residues" evidence="8">
    <location>
        <begin position="614"/>
        <end position="637"/>
    </location>
</feature>
<dbReference type="EMBL" id="CAIIXF020000005">
    <property type="protein sequence ID" value="CAH1783308.1"/>
    <property type="molecule type" value="Genomic_DNA"/>
</dbReference>
<feature type="region of interest" description="Disordered" evidence="8">
    <location>
        <begin position="290"/>
        <end position="338"/>
    </location>
</feature>
<reference evidence="12" key="1">
    <citation type="submission" date="2022-03" db="EMBL/GenBank/DDBJ databases">
        <authorList>
            <person name="Martin C."/>
        </authorList>
    </citation>
    <scope>NUCLEOTIDE SEQUENCE</scope>
</reference>